<feature type="domain" description="GH15-like" evidence="2">
    <location>
        <begin position="539"/>
        <end position="899"/>
    </location>
</feature>
<dbReference type="PANTHER" id="PTHR31616">
    <property type="entry name" value="TREHALASE"/>
    <property type="match status" value="1"/>
</dbReference>
<protein>
    <submittedName>
        <fullName evidence="4">Trehalose-phosphatase</fullName>
        <ecNumber evidence="4">3.1.3.12</ecNumber>
    </submittedName>
</protein>
<dbReference type="GO" id="GO:0004805">
    <property type="term" value="F:trehalose-phosphatase activity"/>
    <property type="evidence" value="ECO:0007669"/>
    <property type="project" value="UniProtKB-EC"/>
</dbReference>
<dbReference type="InterPro" id="IPR023214">
    <property type="entry name" value="HAD_sf"/>
</dbReference>
<gene>
    <name evidence="4" type="primary">otsB</name>
    <name evidence="4" type="ORF">ACFFN1_11390</name>
</gene>
<dbReference type="EMBL" id="JBHMAU010000069">
    <property type="protein sequence ID" value="MFB9776994.1"/>
    <property type="molecule type" value="Genomic_DNA"/>
</dbReference>
<feature type="compositionally biased region" description="Low complexity" evidence="1">
    <location>
        <begin position="358"/>
        <end position="371"/>
    </location>
</feature>
<keyword evidence="5" id="KW-1185">Reference proteome</keyword>
<keyword evidence="4" id="KW-0378">Hydrolase</keyword>
<dbReference type="SUPFAM" id="SSF48208">
    <property type="entry name" value="Six-hairpin glycosidases"/>
    <property type="match status" value="1"/>
</dbReference>
<dbReference type="InterPro" id="IPR008928">
    <property type="entry name" value="6-hairpin_glycosidase_sf"/>
</dbReference>
<evidence type="ECO:0000313" key="4">
    <source>
        <dbReference type="EMBL" id="MFB9776994.1"/>
    </source>
</evidence>
<dbReference type="Pfam" id="PF02358">
    <property type="entry name" value="Trehalose_PPase"/>
    <property type="match status" value="1"/>
</dbReference>
<dbReference type="InterPro" id="IPR045582">
    <property type="entry name" value="Trehalase-like_N"/>
</dbReference>
<accession>A0ABV5X3S6</accession>
<dbReference type="Proteomes" id="UP001589707">
    <property type="component" value="Unassembled WGS sequence"/>
</dbReference>
<evidence type="ECO:0000259" key="3">
    <source>
        <dbReference type="Pfam" id="PF19291"/>
    </source>
</evidence>
<dbReference type="InterPro" id="IPR003337">
    <property type="entry name" value="Trehalose_PPase"/>
</dbReference>
<dbReference type="PANTHER" id="PTHR31616:SF0">
    <property type="entry name" value="GLUCAN 1,4-ALPHA-GLUCOSIDASE"/>
    <property type="match status" value="1"/>
</dbReference>
<evidence type="ECO:0000313" key="5">
    <source>
        <dbReference type="Proteomes" id="UP001589707"/>
    </source>
</evidence>
<dbReference type="Gene3D" id="1.50.10.10">
    <property type="match status" value="1"/>
</dbReference>
<proteinExistence type="predicted"/>
<reference evidence="4 5" key="1">
    <citation type="submission" date="2024-09" db="EMBL/GenBank/DDBJ databases">
        <authorList>
            <person name="Sun Q."/>
            <person name="Mori K."/>
        </authorList>
    </citation>
    <scope>NUCLEOTIDE SEQUENCE [LARGE SCALE GENOMIC DNA]</scope>
    <source>
        <strain evidence="4 5">JCM 11683</strain>
    </source>
</reference>
<feature type="domain" description="Trehalase-like N-terminal" evidence="3">
    <location>
        <begin position="287"/>
        <end position="524"/>
    </location>
</feature>
<evidence type="ECO:0000256" key="1">
    <source>
        <dbReference type="SAM" id="MobiDB-lite"/>
    </source>
</evidence>
<feature type="region of interest" description="Disordered" evidence="1">
    <location>
        <begin position="358"/>
        <end position="383"/>
    </location>
</feature>
<organism evidence="4 5">
    <name type="scientific">Brevibacterium otitidis</name>
    <dbReference type="NCBI Taxonomy" id="53364"/>
    <lineage>
        <taxon>Bacteria</taxon>
        <taxon>Bacillati</taxon>
        <taxon>Actinomycetota</taxon>
        <taxon>Actinomycetes</taxon>
        <taxon>Micrococcales</taxon>
        <taxon>Brevibacteriaceae</taxon>
        <taxon>Brevibacterium</taxon>
    </lineage>
</organism>
<name>A0ABV5X3S6_9MICO</name>
<dbReference type="Pfam" id="PF19291">
    <property type="entry name" value="TREH_N"/>
    <property type="match status" value="1"/>
</dbReference>
<dbReference type="InterPro" id="IPR036412">
    <property type="entry name" value="HAD-like_sf"/>
</dbReference>
<evidence type="ECO:0000259" key="2">
    <source>
        <dbReference type="Pfam" id="PF00723"/>
    </source>
</evidence>
<comment type="caution">
    <text evidence="4">The sequence shown here is derived from an EMBL/GenBank/DDBJ whole genome shotgun (WGS) entry which is preliminary data.</text>
</comment>
<dbReference type="NCBIfam" id="TIGR00685">
    <property type="entry name" value="T6PP"/>
    <property type="match status" value="1"/>
</dbReference>
<sequence>MTASLDLFDAWDPAAPISGPLTDLAEAVRTLDPELFAEIVRLARTPRLLIATDYDGTIAPIVDKPTQAYPLPASLISMRVLAALPDTSAAVISGRSLRDLAAMSRLPREVHLVGSHGSESDIDAIDALDAQAAAALKDLHQSVASLARMVPEAHIELKPTGVAVHLRGLEPSARAVVEAAIAQMSRHVAVTEVRGKEVADLTVDAATKGDALRDLRERLGAEGVLYIGDDTSDERALETLGASDLGIKVAPLDCRAAVSGRPCVETAARFQIADPETVSLVLTSIFELRRSWLFGQTAVPIERHSMLGNGQSTALVDPGGRICWMPHPLPHSASIFSEILGSPAAGYYSVAPAGPEAGAGSGTAATGTSGAAERRQKSLTQRYQRDTTIVETRWAGLTACDYLAPVAEDSLDTVLVRVLTGDAEAEIRFAPRPDFGSYPIRLEKVGDGVRVLGTSEPIMLHAPGVDFDIVSEDGSDTAVARVVPTTAERAELVLVLVCGGSFDDTDYLLAGGESLVRRRAAGYWRNWVSSLDLPQLKTDEVARSAITLRALCHVPTGGVLAAATSSLPEGIGGIRNWDYRYCWLRDGSMTVRTLLSLGSTAEAEGFLAWLAGILEMTVGPEQLHPLYAVDGSALTTEAVLEHLPGYAGSRPVRVGNAAEHQVQLDVFGPVTELLDDLTAAVGTLSEENWKLTCDMVTAVERRWQEPDHGIWEARRAPKHNVYTKVMCWVTVDRAIRIAERFGRTMPGAWRRLRETIAEDVIARGWNEKVGAYTVAYGEDDLDAACLFVGLSGLLPADDERFIATVDAIERVLRVGPTVFRYHYDDGLPGLEGGFHICTTWLIEAFIMVGRIDDARDLFRRLDNLMGPTGLFPEEYEPIAEQHLGNHPQAYSHLGYIRVARQLDELLNVASDAELDDDSLDEVDIDTTTSGRVSSVSS</sequence>
<dbReference type="Gene3D" id="3.40.50.1000">
    <property type="entry name" value="HAD superfamily/HAD-like"/>
    <property type="match status" value="1"/>
</dbReference>
<dbReference type="Pfam" id="PF00723">
    <property type="entry name" value="Glyco_hydro_15"/>
    <property type="match status" value="1"/>
</dbReference>
<dbReference type="EC" id="3.1.3.12" evidence="4"/>
<dbReference type="SUPFAM" id="SSF56784">
    <property type="entry name" value="HAD-like"/>
    <property type="match status" value="1"/>
</dbReference>
<dbReference type="InterPro" id="IPR011613">
    <property type="entry name" value="GH15-like"/>
</dbReference>
<dbReference type="RefSeq" id="WP_376840871.1">
    <property type="nucleotide sequence ID" value="NZ_JBHMAU010000069.1"/>
</dbReference>
<dbReference type="Gene3D" id="3.30.70.1020">
    <property type="entry name" value="Trehalose-6-phosphate phosphatase related protein, domain 2"/>
    <property type="match status" value="1"/>
</dbReference>
<dbReference type="InterPro" id="IPR012341">
    <property type="entry name" value="6hp_glycosidase-like_sf"/>
</dbReference>